<evidence type="ECO:0000256" key="3">
    <source>
        <dbReference type="ARBA" id="ARBA00022827"/>
    </source>
</evidence>
<evidence type="ECO:0000256" key="4">
    <source>
        <dbReference type="ARBA" id="ARBA00022857"/>
    </source>
</evidence>
<dbReference type="RefSeq" id="WP_008563573.1">
    <property type="nucleotide sequence ID" value="NZ_JH594500.1"/>
</dbReference>
<dbReference type="InterPro" id="IPR002937">
    <property type="entry name" value="Amino_oxidase"/>
</dbReference>
<evidence type="ECO:0000256" key="5">
    <source>
        <dbReference type="ARBA" id="ARBA00023027"/>
    </source>
</evidence>
<keyword evidence="5" id="KW-0520">NAD</keyword>
<dbReference type="PROSITE" id="PS51257">
    <property type="entry name" value="PROKAR_LIPOPROTEIN"/>
    <property type="match status" value="1"/>
</dbReference>
<dbReference type="PATRIC" id="fig|999422.3.peg.10"/>
<keyword evidence="2" id="KW-0732">Signal</keyword>
<dbReference type="EMBL" id="AGEK01000001">
    <property type="protein sequence ID" value="EHO75217.1"/>
    <property type="molecule type" value="Genomic_DNA"/>
</dbReference>
<reference evidence="7 8" key="1">
    <citation type="submission" date="2011-12" db="EMBL/GenBank/DDBJ databases">
        <title>The Genome Sequence of Prevotella maculosa OT 289.</title>
        <authorList>
            <consortium name="The Broad Institute Genome Sequencing Platform"/>
            <person name="Earl A."/>
            <person name="Ward D."/>
            <person name="Feldgarden M."/>
            <person name="Gevers D."/>
            <person name="Izard J."/>
            <person name="Blanton J.M."/>
            <person name="Mathney J."/>
            <person name="Tanner A.C."/>
            <person name="Dewhirst F.E."/>
            <person name="Young S.K."/>
            <person name="Zeng Q."/>
            <person name="Gargeya S."/>
            <person name="Fitzgerald M."/>
            <person name="Haas B."/>
            <person name="Abouelleil A."/>
            <person name="Alvarado L."/>
            <person name="Arachchi H.M."/>
            <person name="Berlin A."/>
            <person name="Chapman S.B."/>
            <person name="Gearin G."/>
            <person name="Goldberg J."/>
            <person name="Griggs A."/>
            <person name="Gujja S."/>
            <person name="Hansen M."/>
            <person name="Heiman D."/>
            <person name="Howarth C."/>
            <person name="Larimer J."/>
            <person name="Lui A."/>
            <person name="MacDonald P.J.P."/>
            <person name="McCowen C."/>
            <person name="Montmayeur A."/>
            <person name="Murphy C."/>
            <person name="Neiman D."/>
            <person name="Pearson M."/>
            <person name="Priest M."/>
            <person name="Roberts A."/>
            <person name="Saif S."/>
            <person name="Shea T."/>
            <person name="Sisk P."/>
            <person name="Stolte C."/>
            <person name="Sykes S."/>
            <person name="Wortman J."/>
            <person name="Nusbaum C."/>
            <person name="Birren B."/>
        </authorList>
    </citation>
    <scope>NUCLEOTIDE SEQUENCE [LARGE SCALE GENOMIC DNA]</scope>
    <source>
        <strain evidence="7 8">OT 289</strain>
    </source>
</reference>
<dbReference type="SUPFAM" id="SSF51905">
    <property type="entry name" value="FAD/NAD(P)-binding domain"/>
    <property type="match status" value="1"/>
</dbReference>
<proteinExistence type="predicted"/>
<feature type="domain" description="Amine oxidase" evidence="6">
    <location>
        <begin position="11"/>
        <end position="310"/>
    </location>
</feature>
<dbReference type="InterPro" id="IPR036188">
    <property type="entry name" value="FAD/NAD-bd_sf"/>
</dbReference>
<dbReference type="Gene3D" id="3.50.50.60">
    <property type="entry name" value="FAD/NAD(P)-binding domain"/>
    <property type="match status" value="2"/>
</dbReference>
<dbReference type="OrthoDB" id="9789960at2"/>
<dbReference type="InterPro" id="IPR052206">
    <property type="entry name" value="Retinol_saturase"/>
</dbReference>
<dbReference type="HOGENOM" id="CLU_019722_1_2_10"/>
<dbReference type="PANTHER" id="PTHR46091:SF3">
    <property type="entry name" value="AMINE OXIDASE DOMAIN-CONTAINING PROTEIN"/>
    <property type="match status" value="1"/>
</dbReference>
<gene>
    <name evidence="7" type="ORF">HMPREF9944_00010</name>
</gene>
<evidence type="ECO:0000259" key="6">
    <source>
        <dbReference type="Pfam" id="PF01593"/>
    </source>
</evidence>
<evidence type="ECO:0000313" key="7">
    <source>
        <dbReference type="EMBL" id="EHO75217.1"/>
    </source>
</evidence>
<dbReference type="AlphaFoldDB" id="H1HIL6"/>
<dbReference type="Pfam" id="PF01593">
    <property type="entry name" value="Amino_oxidase"/>
    <property type="match status" value="1"/>
</dbReference>
<protein>
    <recommendedName>
        <fullName evidence="6">Amine oxidase domain-containing protein</fullName>
    </recommendedName>
</protein>
<evidence type="ECO:0000313" key="8">
    <source>
        <dbReference type="Proteomes" id="UP000003167"/>
    </source>
</evidence>
<organism evidence="7 8">
    <name type="scientific">Segatella maculosa OT 289</name>
    <dbReference type="NCBI Taxonomy" id="999422"/>
    <lineage>
        <taxon>Bacteria</taxon>
        <taxon>Pseudomonadati</taxon>
        <taxon>Bacteroidota</taxon>
        <taxon>Bacteroidia</taxon>
        <taxon>Bacteroidales</taxon>
        <taxon>Prevotellaceae</taxon>
        <taxon>Segatella</taxon>
    </lineage>
</organism>
<evidence type="ECO:0000256" key="1">
    <source>
        <dbReference type="ARBA" id="ARBA00022630"/>
    </source>
</evidence>
<dbReference type="STRING" id="999422.HMPREF9944_00010"/>
<dbReference type="PANTHER" id="PTHR46091">
    <property type="entry name" value="BLR7054 PROTEIN"/>
    <property type="match status" value="1"/>
</dbReference>
<keyword evidence="1" id="KW-0285">Flavoprotein</keyword>
<keyword evidence="8" id="KW-1185">Reference proteome</keyword>
<evidence type="ECO:0000256" key="2">
    <source>
        <dbReference type="ARBA" id="ARBA00022729"/>
    </source>
</evidence>
<keyword evidence="3" id="KW-0274">FAD</keyword>
<dbReference type="Proteomes" id="UP000003167">
    <property type="component" value="Unassembled WGS sequence"/>
</dbReference>
<keyword evidence="4" id="KW-0521">NADP</keyword>
<accession>H1HIL6</accession>
<dbReference type="GO" id="GO:0016491">
    <property type="term" value="F:oxidoreductase activity"/>
    <property type="evidence" value="ECO:0007669"/>
    <property type="project" value="InterPro"/>
</dbReference>
<name>H1HIL6_9BACT</name>
<comment type="caution">
    <text evidence="7">The sequence shown here is derived from an EMBL/GenBank/DDBJ whole genome shotgun (WGS) entry which is preliminary data.</text>
</comment>
<sequence length="493" mass="55135">MKKCVIIGSGLGGLACGAILAKNGHRVTVLEKEHQPGGCLQCFHRGGVKFETGMHFVGSAAPGQTLDRLLRYLEIKDRVQLSPLDKEGYEVVSLEGRHYRLANGREAFIKQLSASFPSSVDELNRYYDLIERVAHASSLHQLSALPIDDVLTASYLLRSIDEVMNEIVRDEQLRNVLMGTLPLYAAEWGKTPFSVHAFVTDFYQQSAYRIVGGSDHIARSLIETIERYGGKVVTRQSVSAIVCDDTHAIGVTTADEKLWEADFVISDLHPKRTMELTASSLLRPAYRRRIAALPNTVGCFTVYLKFKPHTVPYMNSNFFGYRQASPWNCEQYTEANWPMGYLYMHFCNEDGQRYAESGQIISYMRYEEVEKWENTRVGHRGTDYEAFKKEHAERLIAAVEEEFPGLASQIESYYTSTPLTYRDYTGAERGGMYGIAKDISLGPASRVHHRTKIPNLLLTGQNINSHGVLGVLVGTLVTCGEIIGAEALGQIGR</sequence>